<protein>
    <submittedName>
        <fullName evidence="2">Uncharacterized protein</fullName>
    </submittedName>
</protein>
<feature type="compositionally biased region" description="Low complexity" evidence="1">
    <location>
        <begin position="10"/>
        <end position="20"/>
    </location>
</feature>
<dbReference type="Proteomes" id="UP000024404">
    <property type="component" value="Unassembled WGS sequence"/>
</dbReference>
<evidence type="ECO:0000313" key="3">
    <source>
        <dbReference type="Proteomes" id="UP000024404"/>
    </source>
</evidence>
<reference evidence="2" key="2">
    <citation type="submission" date="2022-06" db="UniProtKB">
        <authorList>
            <consortium name="EnsemblMetazoa"/>
        </authorList>
    </citation>
    <scope>IDENTIFICATION</scope>
</reference>
<name>A0A8R1TU65_ONCVO</name>
<evidence type="ECO:0000256" key="1">
    <source>
        <dbReference type="SAM" id="MobiDB-lite"/>
    </source>
</evidence>
<dbReference type="EMBL" id="CMVM020000140">
    <property type="status" value="NOT_ANNOTATED_CDS"/>
    <property type="molecule type" value="Genomic_DNA"/>
</dbReference>
<accession>A0A8R1TU65</accession>
<keyword evidence="3" id="KW-1185">Reference proteome</keyword>
<dbReference type="AlphaFoldDB" id="A0A8R1TU65"/>
<reference evidence="3" key="1">
    <citation type="submission" date="2013-10" db="EMBL/GenBank/DDBJ databases">
        <title>Genome sequencing of Onchocerca volvulus.</title>
        <authorList>
            <person name="Cotton J."/>
            <person name="Tsai J."/>
            <person name="Stanley E."/>
            <person name="Tracey A."/>
            <person name="Holroyd N."/>
            <person name="Lustigman S."/>
            <person name="Berriman M."/>
        </authorList>
    </citation>
    <scope>NUCLEOTIDE SEQUENCE</scope>
</reference>
<dbReference type="EnsemblMetazoa" id="OVOC4572.1">
    <property type="protein sequence ID" value="OVOC4572.1"/>
    <property type="gene ID" value="WBGene00241381"/>
</dbReference>
<organism evidence="2 3">
    <name type="scientific">Onchocerca volvulus</name>
    <dbReference type="NCBI Taxonomy" id="6282"/>
    <lineage>
        <taxon>Eukaryota</taxon>
        <taxon>Metazoa</taxon>
        <taxon>Ecdysozoa</taxon>
        <taxon>Nematoda</taxon>
        <taxon>Chromadorea</taxon>
        <taxon>Rhabditida</taxon>
        <taxon>Spirurina</taxon>
        <taxon>Spiruromorpha</taxon>
        <taxon>Filarioidea</taxon>
        <taxon>Onchocercidae</taxon>
        <taxon>Onchocerca</taxon>
    </lineage>
</organism>
<feature type="region of interest" description="Disordered" evidence="1">
    <location>
        <begin position="1"/>
        <end position="21"/>
    </location>
</feature>
<evidence type="ECO:0000313" key="2">
    <source>
        <dbReference type="EnsemblMetazoa" id="OVOC4572.1"/>
    </source>
</evidence>
<sequence>MSTKSKEPTSRSSPSSSSTSAQIDVAIGAVRQFNILLNERFKLGLGTSLRYRLSGAKSCGSHYSWFPVSQKLIVSWLCYEVDCVVMFADYQDKCC</sequence>
<proteinExistence type="predicted"/>